<organism evidence="2 3">
    <name type="scientific">Legionella clemsonensis</name>
    <dbReference type="NCBI Taxonomy" id="1867846"/>
    <lineage>
        <taxon>Bacteria</taxon>
        <taxon>Pseudomonadati</taxon>
        <taxon>Pseudomonadota</taxon>
        <taxon>Gammaproteobacteria</taxon>
        <taxon>Legionellales</taxon>
        <taxon>Legionellaceae</taxon>
        <taxon>Legionella</taxon>
    </lineage>
</organism>
<protein>
    <submittedName>
        <fullName evidence="2">Uncharacterized protein</fullName>
    </submittedName>
</protein>
<feature type="compositionally biased region" description="Polar residues" evidence="1">
    <location>
        <begin position="27"/>
        <end position="38"/>
    </location>
</feature>
<dbReference type="AlphaFoldDB" id="A0A222NZI9"/>
<proteinExistence type="predicted"/>
<dbReference type="KEGG" id="lcd:clem_02080"/>
<gene>
    <name evidence="2" type="ORF">clem_02080</name>
</gene>
<evidence type="ECO:0000313" key="3">
    <source>
        <dbReference type="Proteomes" id="UP000201728"/>
    </source>
</evidence>
<dbReference type="RefSeq" id="WP_094090092.1">
    <property type="nucleotide sequence ID" value="NZ_CP016397.1"/>
</dbReference>
<accession>A0A222NZI9</accession>
<sequence>MSEQEKETVDTLIQPESDFSDELELEGSSNEFNQNQFQGGDEVDLLDDGVPGYETTGEDGEDDEIAQETHPSPHP</sequence>
<dbReference type="OrthoDB" id="5641415at2"/>
<dbReference type="Proteomes" id="UP000201728">
    <property type="component" value="Chromosome"/>
</dbReference>
<evidence type="ECO:0000256" key="1">
    <source>
        <dbReference type="SAM" id="MobiDB-lite"/>
    </source>
</evidence>
<keyword evidence="3" id="KW-1185">Reference proteome</keyword>
<feature type="compositionally biased region" description="Acidic residues" evidence="1">
    <location>
        <begin position="56"/>
        <end position="66"/>
    </location>
</feature>
<name>A0A222NZI9_9GAMM</name>
<evidence type="ECO:0000313" key="2">
    <source>
        <dbReference type="EMBL" id="ASQ44979.1"/>
    </source>
</evidence>
<reference evidence="3" key="1">
    <citation type="submission" date="2016-07" db="EMBL/GenBank/DDBJ databases">
        <authorList>
            <person name="Florea S."/>
            <person name="Webb J.S."/>
            <person name="Jaromczyk J."/>
            <person name="Schardl C.L."/>
        </authorList>
    </citation>
    <scope>NUCLEOTIDE SEQUENCE [LARGE SCALE GENOMIC DNA]</scope>
    <source>
        <strain evidence="3">CDC-D5610</strain>
    </source>
</reference>
<feature type="region of interest" description="Disordered" evidence="1">
    <location>
        <begin position="1"/>
        <end position="75"/>
    </location>
</feature>
<dbReference type="EMBL" id="CP016397">
    <property type="protein sequence ID" value="ASQ44979.1"/>
    <property type="molecule type" value="Genomic_DNA"/>
</dbReference>